<evidence type="ECO:0000256" key="1">
    <source>
        <dbReference type="ARBA" id="ARBA00004651"/>
    </source>
</evidence>
<dbReference type="GO" id="GO:0005886">
    <property type="term" value="C:plasma membrane"/>
    <property type="evidence" value="ECO:0007669"/>
    <property type="project" value="UniProtKB-SubCell"/>
</dbReference>
<keyword evidence="9 18" id="KW-0472">Membrane</keyword>
<dbReference type="PANTHER" id="PTHR12428">
    <property type="entry name" value="OXA1"/>
    <property type="match status" value="1"/>
</dbReference>
<evidence type="ECO:0000313" key="20">
    <source>
        <dbReference type="EMBL" id="NGN63899.1"/>
    </source>
</evidence>
<evidence type="ECO:0000256" key="13">
    <source>
        <dbReference type="ARBA" id="ARBA00031538"/>
    </source>
</evidence>
<dbReference type="EMBL" id="JAAKZV010000023">
    <property type="protein sequence ID" value="NGN63899.1"/>
    <property type="molecule type" value="Genomic_DNA"/>
</dbReference>
<keyword evidence="5" id="KW-1003">Cell membrane</keyword>
<feature type="region of interest" description="Disordered" evidence="17">
    <location>
        <begin position="320"/>
        <end position="421"/>
    </location>
</feature>
<feature type="transmembrane region" description="Helical" evidence="18">
    <location>
        <begin position="7"/>
        <end position="27"/>
    </location>
</feature>
<evidence type="ECO:0000259" key="19">
    <source>
        <dbReference type="Pfam" id="PF02096"/>
    </source>
</evidence>
<reference evidence="20 21" key="1">
    <citation type="submission" date="2020-02" db="EMBL/GenBank/DDBJ databases">
        <title>Whole-genome analyses of novel actinobacteria.</title>
        <authorList>
            <person name="Sahin N."/>
        </authorList>
    </citation>
    <scope>NUCLEOTIDE SEQUENCE [LARGE SCALE GENOMIC DNA]</scope>
    <source>
        <strain evidence="20 21">A7024</strain>
    </source>
</reference>
<evidence type="ECO:0000256" key="8">
    <source>
        <dbReference type="ARBA" id="ARBA00022989"/>
    </source>
</evidence>
<evidence type="ECO:0000256" key="3">
    <source>
        <dbReference type="ARBA" id="ARBA00015325"/>
    </source>
</evidence>
<comment type="subunit">
    <text evidence="12">Interacts with the Sec translocase complex via SecD. Specifically interacts with transmembrane segments of nascent integral membrane proteins during membrane integration.</text>
</comment>
<dbReference type="GO" id="GO:0051205">
    <property type="term" value="P:protein insertion into membrane"/>
    <property type="evidence" value="ECO:0007669"/>
    <property type="project" value="TreeGrafter"/>
</dbReference>
<keyword evidence="7" id="KW-0653">Protein transport</keyword>
<keyword evidence="6 16" id="KW-0812">Transmembrane</keyword>
<dbReference type="CDD" id="cd20070">
    <property type="entry name" value="5TM_YidC_Alb3"/>
    <property type="match status" value="1"/>
</dbReference>
<dbReference type="PANTHER" id="PTHR12428:SF65">
    <property type="entry name" value="CYTOCHROME C OXIDASE ASSEMBLY PROTEIN COX18, MITOCHONDRIAL"/>
    <property type="match status" value="1"/>
</dbReference>
<proteinExistence type="inferred from homology"/>
<comment type="subcellular location">
    <subcellularLocation>
        <location evidence="1">Cell membrane</location>
        <topology evidence="1">Multi-pass membrane protein</topology>
    </subcellularLocation>
    <subcellularLocation>
        <location evidence="16">Membrane</location>
        <topology evidence="16">Multi-pass membrane protein</topology>
    </subcellularLocation>
</comment>
<evidence type="ECO:0000256" key="14">
    <source>
        <dbReference type="ARBA" id="ARBA00033245"/>
    </source>
</evidence>
<evidence type="ECO:0000256" key="12">
    <source>
        <dbReference type="ARBA" id="ARBA00026028"/>
    </source>
</evidence>
<comment type="caution">
    <text evidence="20">The sequence shown here is derived from an EMBL/GenBank/DDBJ whole genome shotgun (WGS) entry which is preliminary data.</text>
</comment>
<gene>
    <name evidence="20" type="primary">yidC</name>
    <name evidence="20" type="ORF">G5C51_08270</name>
</gene>
<evidence type="ECO:0000256" key="18">
    <source>
        <dbReference type="SAM" id="Phobius"/>
    </source>
</evidence>
<dbReference type="InterPro" id="IPR047196">
    <property type="entry name" value="YidC_ALB_C"/>
</dbReference>
<evidence type="ECO:0000256" key="4">
    <source>
        <dbReference type="ARBA" id="ARBA00022448"/>
    </source>
</evidence>
<keyword evidence="4" id="KW-0813">Transport</keyword>
<name>A0A6G4TV59_9ACTN</name>
<evidence type="ECO:0000256" key="11">
    <source>
        <dbReference type="ARBA" id="ARBA00025034"/>
    </source>
</evidence>
<evidence type="ECO:0000256" key="6">
    <source>
        <dbReference type="ARBA" id="ARBA00022692"/>
    </source>
</evidence>
<dbReference type="Proteomes" id="UP000481583">
    <property type="component" value="Unassembled WGS sequence"/>
</dbReference>
<evidence type="ECO:0000313" key="21">
    <source>
        <dbReference type="Proteomes" id="UP000481583"/>
    </source>
</evidence>
<evidence type="ECO:0000256" key="15">
    <source>
        <dbReference type="ARBA" id="ARBA00033342"/>
    </source>
</evidence>
<feature type="transmembrane region" description="Helical" evidence="18">
    <location>
        <begin position="214"/>
        <end position="238"/>
    </location>
</feature>
<dbReference type="InterPro" id="IPR001708">
    <property type="entry name" value="YidC/ALB3/OXA1/COX18"/>
</dbReference>
<feature type="compositionally biased region" description="Basic residues" evidence="17">
    <location>
        <begin position="401"/>
        <end position="421"/>
    </location>
</feature>
<dbReference type="NCBIfam" id="TIGR03592">
    <property type="entry name" value="yidC_oxa1_cterm"/>
    <property type="match status" value="1"/>
</dbReference>
<accession>A0A6G4TV59</accession>
<dbReference type="NCBIfam" id="NF002350">
    <property type="entry name" value="PRK01315.1"/>
    <property type="match status" value="1"/>
</dbReference>
<dbReference type="Pfam" id="PF02096">
    <property type="entry name" value="60KD_IMP"/>
    <property type="match status" value="1"/>
</dbReference>
<feature type="compositionally biased region" description="Basic and acidic residues" evidence="17">
    <location>
        <begin position="327"/>
        <end position="338"/>
    </location>
</feature>
<dbReference type="InterPro" id="IPR028055">
    <property type="entry name" value="YidC/Oxa/ALB_C"/>
</dbReference>
<evidence type="ECO:0000256" key="9">
    <source>
        <dbReference type="ARBA" id="ARBA00023136"/>
    </source>
</evidence>
<keyword evidence="21" id="KW-1185">Reference proteome</keyword>
<feature type="transmembrane region" description="Helical" evidence="18">
    <location>
        <begin position="33"/>
        <end position="55"/>
    </location>
</feature>
<evidence type="ECO:0000256" key="7">
    <source>
        <dbReference type="ARBA" id="ARBA00022927"/>
    </source>
</evidence>
<keyword evidence="8 18" id="KW-1133">Transmembrane helix</keyword>
<keyword evidence="10" id="KW-0143">Chaperone</keyword>
<dbReference type="RefSeq" id="WP_165234196.1">
    <property type="nucleotide sequence ID" value="NZ_JAAKZV010000023.1"/>
</dbReference>
<dbReference type="GO" id="GO:0015031">
    <property type="term" value="P:protein transport"/>
    <property type="evidence" value="ECO:0007669"/>
    <property type="project" value="UniProtKB-KW"/>
</dbReference>
<feature type="compositionally biased region" description="Basic residues" evidence="17">
    <location>
        <begin position="339"/>
        <end position="351"/>
    </location>
</feature>
<organism evidence="20 21">
    <name type="scientific">Streptomyces coryli</name>
    <dbReference type="NCBI Taxonomy" id="1128680"/>
    <lineage>
        <taxon>Bacteria</taxon>
        <taxon>Bacillati</taxon>
        <taxon>Actinomycetota</taxon>
        <taxon>Actinomycetes</taxon>
        <taxon>Kitasatosporales</taxon>
        <taxon>Streptomycetaceae</taxon>
        <taxon>Streptomyces</taxon>
    </lineage>
</organism>
<evidence type="ECO:0000256" key="2">
    <source>
        <dbReference type="ARBA" id="ARBA00010527"/>
    </source>
</evidence>
<comment type="similarity">
    <text evidence="2">Belongs to the OXA1/ALB3/YidC family. Type 1 subfamily.</text>
</comment>
<dbReference type="AlphaFoldDB" id="A0A6G4TV59"/>
<evidence type="ECO:0000256" key="16">
    <source>
        <dbReference type="RuleBase" id="RU003945"/>
    </source>
</evidence>
<evidence type="ECO:0000256" key="10">
    <source>
        <dbReference type="ARBA" id="ARBA00023186"/>
    </source>
</evidence>
<feature type="domain" description="Membrane insertase YidC/Oxa/ALB C-terminal" evidence="19">
    <location>
        <begin position="35"/>
        <end position="252"/>
    </location>
</feature>
<dbReference type="GO" id="GO:0032977">
    <property type="term" value="F:membrane insertase activity"/>
    <property type="evidence" value="ECO:0007669"/>
    <property type="project" value="InterPro"/>
</dbReference>
<evidence type="ECO:0000256" key="17">
    <source>
        <dbReference type="SAM" id="MobiDB-lite"/>
    </source>
</evidence>
<comment type="function">
    <text evidence="11">Required for the insertion and/or proper folding and/or complex formation of integral membrane proteins into the membrane. Involved in integration of membrane proteins that insert both dependently and independently of the Sec translocase complex, as well as at least some lipoproteins. Aids folding of multispanning membrane proteins.</text>
</comment>
<evidence type="ECO:0000256" key="5">
    <source>
        <dbReference type="ARBA" id="ARBA00022475"/>
    </source>
</evidence>
<sequence length="421" mass="46612">MDTILNPLYIAVSWIIVQFHSLYSLVFDASSGWAWGLSIVSLVVVIRICLIPLFVKQIKATRNMQVLQPKMKEIQERYKNDKQRQSEEMMKLYRESGTNPLSSCLPILAQSPFFIALFQVLNKIAGNHEVGVLTQEQVSQAREAHVFGAPIAAKFMDSASKVQELGATLTDVRVVTVIMIVLMSASQFYTQRQLMSKNVDTSVKTPFMQQQKMLMYIFPVMFAVFGINFPVGVLIYWLTTNFWTLCQQMYVIKRNPTPGSSAQRELLEKMAPRIVSHGGVRSRHDRAIVKAIALKEDKSRAEAERSFVSTLAKSQLVANEDGSVVKGEPKPPAEERAARRQQPKRQPKSKRQTGGQTGGQPGQAPSDDEQDGGGKPKSGQPKDAKPSGSGSSGSGSGNQRSRAKSGQRKGQQRPKSPSSKK</sequence>
<protein>
    <recommendedName>
        <fullName evidence="3">Membrane protein insertase YidC</fullName>
    </recommendedName>
    <alternativeName>
        <fullName evidence="15">Foldase YidC</fullName>
    </alternativeName>
    <alternativeName>
        <fullName evidence="14">Membrane integrase YidC</fullName>
    </alternativeName>
    <alternativeName>
        <fullName evidence="13">Membrane protein YidC</fullName>
    </alternativeName>
</protein>